<dbReference type="Pfam" id="PF22997">
    <property type="entry name" value="CHS4"/>
    <property type="match status" value="1"/>
</dbReference>
<feature type="compositionally biased region" description="Polar residues" evidence="7">
    <location>
        <begin position="1521"/>
        <end position="1534"/>
    </location>
</feature>
<dbReference type="GO" id="GO:0006031">
    <property type="term" value="P:chitin biosynthetic process"/>
    <property type="evidence" value="ECO:0007669"/>
    <property type="project" value="TreeGrafter"/>
</dbReference>
<evidence type="ECO:0000256" key="2">
    <source>
        <dbReference type="ARBA" id="ARBA00022475"/>
    </source>
</evidence>
<dbReference type="InterPro" id="IPR035969">
    <property type="entry name" value="Rab-GAP_TBC_sf"/>
</dbReference>
<keyword evidence="2" id="KW-1003">Cell membrane</keyword>
<dbReference type="PANTHER" id="PTHR22914:SF41">
    <property type="entry name" value="CHITIN SYNTHASE 7"/>
    <property type="match status" value="1"/>
</dbReference>
<dbReference type="SMART" id="SM00164">
    <property type="entry name" value="TBC"/>
    <property type="match status" value="1"/>
</dbReference>
<name>A0A9P6N245_9FUNG</name>
<feature type="compositionally biased region" description="Polar residues" evidence="7">
    <location>
        <begin position="1337"/>
        <end position="1347"/>
    </location>
</feature>
<feature type="compositionally biased region" description="Polar residues" evidence="7">
    <location>
        <begin position="1199"/>
        <end position="1212"/>
    </location>
</feature>
<organism evidence="10 11">
    <name type="scientific">Entomortierella chlamydospora</name>
    <dbReference type="NCBI Taxonomy" id="101097"/>
    <lineage>
        <taxon>Eukaryota</taxon>
        <taxon>Fungi</taxon>
        <taxon>Fungi incertae sedis</taxon>
        <taxon>Mucoromycota</taxon>
        <taxon>Mortierellomycotina</taxon>
        <taxon>Mortierellomycetes</taxon>
        <taxon>Mortierellales</taxon>
        <taxon>Mortierellaceae</taxon>
        <taxon>Entomortierella</taxon>
    </lineage>
</organism>
<evidence type="ECO:0000256" key="5">
    <source>
        <dbReference type="ARBA" id="ARBA00023136"/>
    </source>
</evidence>
<gene>
    <name evidence="10" type="ORF">BGZ80_001770</name>
</gene>
<reference evidence="10" key="1">
    <citation type="journal article" date="2020" name="Fungal Divers.">
        <title>Resolving the Mortierellaceae phylogeny through synthesis of multi-gene phylogenetics and phylogenomics.</title>
        <authorList>
            <person name="Vandepol N."/>
            <person name="Liber J."/>
            <person name="Desiro A."/>
            <person name="Na H."/>
            <person name="Kennedy M."/>
            <person name="Barry K."/>
            <person name="Grigoriev I.V."/>
            <person name="Miller A.N."/>
            <person name="O'Donnell K."/>
            <person name="Stajich J.E."/>
            <person name="Bonito G."/>
        </authorList>
    </citation>
    <scope>NUCLEOTIDE SEQUENCE</scope>
    <source>
        <strain evidence="10">NRRL 2769</strain>
    </source>
</reference>
<feature type="compositionally biased region" description="Low complexity" evidence="7">
    <location>
        <begin position="1223"/>
        <end position="1239"/>
    </location>
</feature>
<feature type="compositionally biased region" description="Polar residues" evidence="7">
    <location>
        <begin position="1355"/>
        <end position="1369"/>
    </location>
</feature>
<dbReference type="PROSITE" id="PS50086">
    <property type="entry name" value="TBC_RABGAP"/>
    <property type="match status" value="1"/>
</dbReference>
<feature type="domain" description="Rab-GAP TBC" evidence="9">
    <location>
        <begin position="808"/>
        <end position="1083"/>
    </location>
</feature>
<feature type="compositionally biased region" description="Low complexity" evidence="7">
    <location>
        <begin position="1466"/>
        <end position="1483"/>
    </location>
</feature>
<feature type="compositionally biased region" description="Low complexity" evidence="7">
    <location>
        <begin position="1387"/>
        <end position="1401"/>
    </location>
</feature>
<evidence type="ECO:0000256" key="4">
    <source>
        <dbReference type="ARBA" id="ARBA00022692"/>
    </source>
</evidence>
<dbReference type="Pfam" id="PF00566">
    <property type="entry name" value="RabGAP-TBC"/>
    <property type="match status" value="1"/>
</dbReference>
<keyword evidence="5 8" id="KW-0472">Membrane</keyword>
<dbReference type="InterPro" id="IPR054295">
    <property type="entry name" value="CHS4-like_dom"/>
</dbReference>
<dbReference type="GO" id="GO:0005886">
    <property type="term" value="C:plasma membrane"/>
    <property type="evidence" value="ECO:0007669"/>
    <property type="project" value="UniProtKB-SubCell"/>
</dbReference>
<evidence type="ECO:0000256" key="1">
    <source>
        <dbReference type="ARBA" id="ARBA00004651"/>
    </source>
</evidence>
<dbReference type="Proteomes" id="UP000703661">
    <property type="component" value="Unassembled WGS sequence"/>
</dbReference>
<feature type="region of interest" description="Disordered" evidence="7">
    <location>
        <begin position="1337"/>
        <end position="1371"/>
    </location>
</feature>
<feature type="region of interest" description="Disordered" evidence="7">
    <location>
        <begin position="268"/>
        <end position="294"/>
    </location>
</feature>
<protein>
    <recommendedName>
        <fullName evidence="9">Rab-GAP TBC domain-containing protein</fullName>
    </recommendedName>
</protein>
<keyword evidence="3" id="KW-0808">Transferase</keyword>
<feature type="region of interest" description="Disordered" evidence="7">
    <location>
        <begin position="1070"/>
        <end position="1125"/>
    </location>
</feature>
<feature type="region of interest" description="Disordered" evidence="7">
    <location>
        <begin position="467"/>
        <end position="509"/>
    </location>
</feature>
<sequence>MELVNTCDLFGAASNFGKCSPSSVNHCHQMQTSQYLLQNIIRRDIRIAFRWIDIQDMTSQGRSIFVYDGSVFEVTDYLAQAANTSITVAEKTRMDWIRGLVGKDATLMVQRQADRKNLSNCFQGFFKLGELSGQTTGCITSIVIDILTLSILMLITTMRLASALVYQWIFSKPLPESGKGSSDLAPSTEANSESHVLMLVTCRADDTKDHIKATLDALALSDYDDNRKLLMVITDATVDSIGNLGRASQSCLNLMDSLSTSESEKRKELGVNLGPEPDTDPIPIDGIQRSNDEPTLDDMKIHSGHYTVDSRRVPYILIIRPSRHFSQTNNGDWQKKRLVIRWLYRICFNKPMSAFEFTLFEKVRTLNRHGPGLFDLLLTTKVGSMCGQQTIRHMVDALEHNERVLGVSGHCLINNGTQNWVTRIQDYENHLSMQFSSTFESMLGAIQCLPSQLSLIRIKIKRPVEYQSSNKKLSKRPSGDASVISSSDDEGDDNEYGPRGGNGMVAKPRKSVDSGQFQYCIPILVHPEVVSSFVGHKTRTTHEQAVVQDEGESRYLTGLLHKSFPDRRVMYLPHATYSIAATSDFWAYIEGQRRIMISSFHSVWIQIWSQDLRGIFCCSINFLAFLEWIYLVLLPAVVVMSWIVVVVLVVGSVTDVGALYSLPTVLALVLLLSVTVPQPVMGICLGRRSFMLNLVGVCLLLITTPFKCLTIAVYAYRLYEPDSSTLEDSEPSTIQPLQEVVTRSASHRTLRHWAEWSLMSRMDQEQTLEQQKLKKHDTLKQKWTEVFEDPNLNLESLKARAISQDSNLGRDGIRSVCWKVYLSCLPSLEISTWRFAMEKERESYVELRKKYIRAIGGDEGPEPDLEVNNPLSLAEDSPWQQFFVDTELRKIIKQDVDRTLPDNDYFRSEKVQEQLNDILFIYCKINHDVSYRQGMHELVAYILWVVSSESLDINSEPEIKSDLSLEVMKTVLDSNYIEHDTFALFSSLMSRAKPWYEFSDEGGASRRPKVLLQEDFAGCLHKLMRYPPVKDVQLFISQALSLQRMPNAAGGQEVIRQNYALAGKPLPALPPLGADADQGSHNHQQQYKRDGSSSPYTRQSNQLHYNQPGHNDQSKSQILSFPGNGGFAQHLPPAALDAIKPVAEGFVHATKNVLESKGGAALNKAINDMKKNTQSYIRKVNAPVPATPSSSFPPMLDQVISSSGRVTPSSQPVHHPPKHQGASNNDTNSSSSNNNSSGSVGHSPDNQFQVQLGQIVAKALAILEAEFVSPANSDDSSKVKGKDETNEVRAPSKAALAAISGLEHVRDVLLGSTRDVDPLVIESGMLESSAIAATSHINTRDAAQSGTKIAPSPLNPSSNSQTLGTSPVSQRKPINAVAVTAKTISPSSTIISSSPVRSSIEIPRDARTPSRTSNYTTGAAAISSEHEHPVTERYVPTPPPPVPTPKPFSFDDLIEDTIPTTARSTSPLPGSKGAGSSALASKVKSPRSSLANSQFSWMLSDEGTATSTGSTAATSFSTHSPVSKSDLFSSSIASPSHRVKIDPLAGSISKPGGSGMPVTGSGLTSISNQQLQEDDPLRL</sequence>
<feature type="transmembrane region" description="Helical" evidence="8">
    <location>
        <begin position="690"/>
        <end position="716"/>
    </location>
</feature>
<dbReference type="Pfam" id="PF03142">
    <property type="entry name" value="Chitin_synth_2"/>
    <property type="match status" value="2"/>
</dbReference>
<dbReference type="FunFam" id="1.10.8.270:FF:000031">
    <property type="entry name" value="TBC1 domain family member 5"/>
    <property type="match status" value="1"/>
</dbReference>
<proteinExistence type="predicted"/>
<evidence type="ECO:0000256" key="7">
    <source>
        <dbReference type="SAM" id="MobiDB-lite"/>
    </source>
</evidence>
<feature type="compositionally biased region" description="Polar residues" evidence="7">
    <location>
        <begin position="1561"/>
        <end position="1571"/>
    </location>
</feature>
<evidence type="ECO:0000256" key="8">
    <source>
        <dbReference type="SAM" id="Phobius"/>
    </source>
</evidence>
<evidence type="ECO:0000256" key="6">
    <source>
        <dbReference type="ARBA" id="ARBA00023180"/>
    </source>
</evidence>
<feature type="region of interest" description="Disordered" evidence="7">
    <location>
        <begin position="1387"/>
        <end position="1443"/>
    </location>
</feature>
<dbReference type="SUPFAM" id="SSF47923">
    <property type="entry name" value="Ypt/Rab-GAP domain of gyp1p"/>
    <property type="match status" value="1"/>
</dbReference>
<dbReference type="Gene3D" id="1.10.8.270">
    <property type="entry name" value="putative rabgap domain of human tbc1 domain family member 14 like domains"/>
    <property type="match status" value="1"/>
</dbReference>
<feature type="region of interest" description="Disordered" evidence="7">
    <location>
        <begin position="1183"/>
        <end position="1246"/>
    </location>
</feature>
<dbReference type="InterPro" id="IPR000195">
    <property type="entry name" value="Rab-GAP-TBC_dom"/>
</dbReference>
<dbReference type="GO" id="GO:0004100">
    <property type="term" value="F:chitin synthase activity"/>
    <property type="evidence" value="ECO:0007669"/>
    <property type="project" value="InterPro"/>
</dbReference>
<keyword evidence="6" id="KW-0325">Glycoprotein</keyword>
<dbReference type="GO" id="GO:0030428">
    <property type="term" value="C:cell septum"/>
    <property type="evidence" value="ECO:0007669"/>
    <property type="project" value="TreeGrafter"/>
</dbReference>
<keyword evidence="4 8" id="KW-0812">Transmembrane</keyword>
<evidence type="ECO:0000313" key="11">
    <source>
        <dbReference type="Proteomes" id="UP000703661"/>
    </source>
</evidence>
<comment type="subcellular location">
    <subcellularLocation>
        <location evidence="1">Cell membrane</location>
        <topology evidence="1">Multi-pass membrane protein</topology>
    </subcellularLocation>
</comment>
<feature type="transmembrane region" description="Helical" evidence="8">
    <location>
        <begin position="628"/>
        <end position="651"/>
    </location>
</feature>
<comment type="caution">
    <text evidence="10">The sequence shown here is derived from an EMBL/GenBank/DDBJ whole genome shotgun (WGS) entry which is preliminary data.</text>
</comment>
<feature type="region of interest" description="Disordered" evidence="7">
    <location>
        <begin position="1502"/>
        <end position="1579"/>
    </location>
</feature>
<evidence type="ECO:0000313" key="10">
    <source>
        <dbReference type="EMBL" id="KAG0021755.1"/>
    </source>
</evidence>
<keyword evidence="11" id="KW-1185">Reference proteome</keyword>
<feature type="compositionally biased region" description="Polar residues" evidence="7">
    <location>
        <begin position="1092"/>
        <end position="1119"/>
    </location>
</feature>
<dbReference type="InterPro" id="IPR004835">
    <property type="entry name" value="Chitin_synth"/>
</dbReference>
<accession>A0A9P6N245</accession>
<dbReference type="EMBL" id="JAAAID010000141">
    <property type="protein sequence ID" value="KAG0021755.1"/>
    <property type="molecule type" value="Genomic_DNA"/>
</dbReference>
<feature type="compositionally biased region" description="Low complexity" evidence="7">
    <location>
        <begin position="1504"/>
        <end position="1520"/>
    </location>
</feature>
<evidence type="ECO:0000256" key="3">
    <source>
        <dbReference type="ARBA" id="ARBA00022679"/>
    </source>
</evidence>
<evidence type="ECO:0000259" key="9">
    <source>
        <dbReference type="PROSITE" id="PS50086"/>
    </source>
</evidence>
<feature type="transmembrane region" description="Helical" evidence="8">
    <location>
        <begin position="657"/>
        <end position="678"/>
    </location>
</feature>
<keyword evidence="8" id="KW-1133">Transmembrane helix</keyword>
<feature type="region of interest" description="Disordered" evidence="7">
    <location>
        <begin position="1460"/>
        <end position="1485"/>
    </location>
</feature>
<dbReference type="PANTHER" id="PTHR22914">
    <property type="entry name" value="CHITIN SYNTHASE"/>
    <property type="match status" value="1"/>
</dbReference>